<dbReference type="GO" id="GO:0005509">
    <property type="term" value="F:calcium ion binding"/>
    <property type="evidence" value="ECO:0007669"/>
    <property type="project" value="TreeGrafter"/>
</dbReference>
<dbReference type="Pfam" id="PF05042">
    <property type="entry name" value="Caleosin"/>
    <property type="match status" value="1"/>
</dbReference>
<name>A0A2Z7C029_9LAMI</name>
<evidence type="ECO:0000256" key="1">
    <source>
        <dbReference type="ARBA" id="ARBA00006765"/>
    </source>
</evidence>
<dbReference type="AlphaFoldDB" id="A0A2Z7C029"/>
<dbReference type="InterPro" id="IPR007736">
    <property type="entry name" value="Caleosin-related"/>
</dbReference>
<dbReference type="PANTHER" id="PTHR31495:SF1">
    <property type="entry name" value="INACTIVE PEROXYGENASE-LIKE PROTEIN-RELATED"/>
    <property type="match status" value="1"/>
</dbReference>
<dbReference type="OrthoDB" id="640742at2759"/>
<proteinExistence type="inferred from homology"/>
<gene>
    <name evidence="2" type="ORF">F511_31473</name>
</gene>
<evidence type="ECO:0000313" key="2">
    <source>
        <dbReference type="EMBL" id="KZV37820.1"/>
    </source>
</evidence>
<dbReference type="EMBL" id="KV002481">
    <property type="protein sequence ID" value="KZV37820.1"/>
    <property type="molecule type" value="Genomic_DNA"/>
</dbReference>
<sequence length="102" mass="11617">MQGKPFSKDFPIEIRNINFAKHTSDSGVFDKDGRFIESKFEEIFTNNARTRPDALTSDELEGFLKSNRQPKDYGGWYDLTILTEVHSLIPILAFFISGVSPD</sequence>
<evidence type="ECO:0000313" key="3">
    <source>
        <dbReference type="Proteomes" id="UP000250235"/>
    </source>
</evidence>
<organism evidence="2 3">
    <name type="scientific">Dorcoceras hygrometricum</name>
    <dbReference type="NCBI Taxonomy" id="472368"/>
    <lineage>
        <taxon>Eukaryota</taxon>
        <taxon>Viridiplantae</taxon>
        <taxon>Streptophyta</taxon>
        <taxon>Embryophyta</taxon>
        <taxon>Tracheophyta</taxon>
        <taxon>Spermatophyta</taxon>
        <taxon>Magnoliopsida</taxon>
        <taxon>eudicotyledons</taxon>
        <taxon>Gunneridae</taxon>
        <taxon>Pentapetalae</taxon>
        <taxon>asterids</taxon>
        <taxon>lamiids</taxon>
        <taxon>Lamiales</taxon>
        <taxon>Gesneriaceae</taxon>
        <taxon>Didymocarpoideae</taxon>
        <taxon>Trichosporeae</taxon>
        <taxon>Loxocarpinae</taxon>
        <taxon>Dorcoceras</taxon>
    </lineage>
</organism>
<protein>
    <submittedName>
        <fullName evidence="2">Putative peroxygenase 4-like</fullName>
    </submittedName>
</protein>
<reference evidence="2 3" key="1">
    <citation type="journal article" date="2015" name="Proc. Natl. Acad. Sci. U.S.A.">
        <title>The resurrection genome of Boea hygrometrica: A blueprint for survival of dehydration.</title>
        <authorList>
            <person name="Xiao L."/>
            <person name="Yang G."/>
            <person name="Zhang L."/>
            <person name="Yang X."/>
            <person name="Zhao S."/>
            <person name="Ji Z."/>
            <person name="Zhou Q."/>
            <person name="Hu M."/>
            <person name="Wang Y."/>
            <person name="Chen M."/>
            <person name="Xu Y."/>
            <person name="Jin H."/>
            <person name="Xiao X."/>
            <person name="Hu G."/>
            <person name="Bao F."/>
            <person name="Hu Y."/>
            <person name="Wan P."/>
            <person name="Li L."/>
            <person name="Deng X."/>
            <person name="Kuang T."/>
            <person name="Xiang C."/>
            <person name="Zhu J.K."/>
            <person name="Oliver M.J."/>
            <person name="He Y."/>
        </authorList>
    </citation>
    <scope>NUCLEOTIDE SEQUENCE [LARGE SCALE GENOMIC DNA]</scope>
    <source>
        <strain evidence="3">cv. XS01</strain>
    </source>
</reference>
<keyword evidence="3" id="KW-1185">Reference proteome</keyword>
<dbReference type="Proteomes" id="UP000250235">
    <property type="component" value="Unassembled WGS sequence"/>
</dbReference>
<dbReference type="GO" id="GO:0004497">
    <property type="term" value="F:monooxygenase activity"/>
    <property type="evidence" value="ECO:0007669"/>
    <property type="project" value="TreeGrafter"/>
</dbReference>
<accession>A0A2Z7C029</accession>
<comment type="similarity">
    <text evidence="1">Belongs to the caleosin family.</text>
</comment>
<dbReference type="PANTHER" id="PTHR31495">
    <property type="entry name" value="PEROXYGENASE 3-RELATED"/>
    <property type="match status" value="1"/>
</dbReference>